<protein>
    <recommendedName>
        <fullName evidence="8">Flavin-containing monooxygenase</fullName>
        <ecNumber evidence="8">1.-.-.-</ecNumber>
    </recommendedName>
</protein>
<comment type="caution">
    <text evidence="9">The sequence shown here is derived from an EMBL/GenBank/DDBJ whole genome shotgun (WGS) entry which is preliminary data.</text>
</comment>
<dbReference type="GO" id="GO:0004499">
    <property type="term" value="F:N,N-dimethylaniline monooxygenase activity"/>
    <property type="evidence" value="ECO:0007669"/>
    <property type="project" value="InterPro"/>
</dbReference>
<evidence type="ECO:0000313" key="9">
    <source>
        <dbReference type="EMBL" id="CAF1181344.1"/>
    </source>
</evidence>
<evidence type="ECO:0000313" key="12">
    <source>
        <dbReference type="Proteomes" id="UP000663852"/>
    </source>
</evidence>
<dbReference type="InterPro" id="IPR020946">
    <property type="entry name" value="Flavin_mOase-like"/>
</dbReference>
<dbReference type="Pfam" id="PF00743">
    <property type="entry name" value="FMO-like"/>
    <property type="match status" value="1"/>
</dbReference>
<gene>
    <name evidence="9" type="ORF">EDS130_LOCUS24258</name>
    <name evidence="10" type="ORF">XAT740_LOCUS46799</name>
</gene>
<dbReference type="Proteomes" id="UP000663852">
    <property type="component" value="Unassembled WGS sequence"/>
</dbReference>
<comment type="similarity">
    <text evidence="8">Belongs to the FMO family.</text>
</comment>
<dbReference type="InterPro" id="IPR036188">
    <property type="entry name" value="FAD/NAD-bd_sf"/>
</dbReference>
<reference evidence="9" key="1">
    <citation type="submission" date="2021-02" db="EMBL/GenBank/DDBJ databases">
        <authorList>
            <person name="Nowell W R."/>
        </authorList>
    </citation>
    <scope>NUCLEOTIDE SEQUENCE</scope>
</reference>
<organism evidence="9 12">
    <name type="scientific">Adineta ricciae</name>
    <name type="common">Rotifer</name>
    <dbReference type="NCBI Taxonomy" id="249248"/>
    <lineage>
        <taxon>Eukaryota</taxon>
        <taxon>Metazoa</taxon>
        <taxon>Spiralia</taxon>
        <taxon>Gnathifera</taxon>
        <taxon>Rotifera</taxon>
        <taxon>Eurotatoria</taxon>
        <taxon>Bdelloidea</taxon>
        <taxon>Adinetida</taxon>
        <taxon>Adinetidae</taxon>
        <taxon>Adineta</taxon>
    </lineage>
</organism>
<keyword evidence="11" id="KW-1185">Reference proteome</keyword>
<dbReference type="EC" id="1.-.-.-" evidence="8"/>
<dbReference type="AlphaFoldDB" id="A0A814UZN5"/>
<comment type="similarity">
    <text evidence="2">Belongs to the FAD-binding monooxygenase family.</text>
</comment>
<evidence type="ECO:0000256" key="2">
    <source>
        <dbReference type="ARBA" id="ARBA00010139"/>
    </source>
</evidence>
<evidence type="ECO:0000256" key="3">
    <source>
        <dbReference type="ARBA" id="ARBA00022630"/>
    </source>
</evidence>
<dbReference type="InterPro" id="IPR050775">
    <property type="entry name" value="FAD-binding_Monooxygenases"/>
</dbReference>
<evidence type="ECO:0000256" key="4">
    <source>
        <dbReference type="ARBA" id="ARBA00022827"/>
    </source>
</evidence>
<dbReference type="EMBL" id="CAJNOJ010000137">
    <property type="protein sequence ID" value="CAF1181344.1"/>
    <property type="molecule type" value="Genomic_DNA"/>
</dbReference>
<keyword evidence="4 8" id="KW-0274">FAD</keyword>
<evidence type="ECO:0000313" key="11">
    <source>
        <dbReference type="Proteomes" id="UP000663828"/>
    </source>
</evidence>
<proteinExistence type="inferred from homology"/>
<evidence type="ECO:0000256" key="5">
    <source>
        <dbReference type="ARBA" id="ARBA00022857"/>
    </source>
</evidence>
<sequence length="544" mass="62571">MSFEQDIPEMETSIDTYDAVIVGAGFAGIYMLYELRKRGYEVKLYEAADEIGGTWQWNRYPGARCDVESMQYSYSFSDELQQEWHWTERYAPQSEILRYLHHVVNKFDLYKDIQLETRVTSLTYNEELSQWTVETNHSDRVTAKFCVLASGCLSIPRDPHFKGIEQFEGNVYSTGKWPKTTVDFSDRRVAVIGTGSSGAQCIPMIAKQASQLYVIQRTPNYVISASNKPIDNEYEKDWKSNYNQRRRQILQSQAGMFFDTENDSSIMEMTDKERFELGWKRGGFSFYTAFNGRLNDKDISGIISDCFHDKICEIVKDQNIAQALTPYDHLFGSKRPCVSAQYYETFNRDNVTLVDIRNRTIDQITPTGIQIDDEHFEVDDIVLATGFDAITGAILNINIHGRDDKALRDKWVLRPRTLLGMMISGFPNLFTITGPGSPIDLSNMIPHIEENVKWIVKAVDFLKIHEIDSIEPTIDAQNAWMDHVDMVARMNIKTTDNARYNRSSIPEKPGVAMRYTGGLHNYLKMCEQVTQDDYEKFFLLKASS</sequence>
<accession>A0A814UZN5</accession>
<evidence type="ECO:0000313" key="10">
    <source>
        <dbReference type="EMBL" id="CAF1593188.1"/>
    </source>
</evidence>
<evidence type="ECO:0000256" key="1">
    <source>
        <dbReference type="ARBA" id="ARBA00001974"/>
    </source>
</evidence>
<comment type="cofactor">
    <cofactor evidence="1 8">
        <name>FAD</name>
        <dbReference type="ChEBI" id="CHEBI:57692"/>
    </cofactor>
</comment>
<dbReference type="Gene3D" id="3.50.50.60">
    <property type="entry name" value="FAD/NAD(P)-binding domain"/>
    <property type="match status" value="2"/>
</dbReference>
<evidence type="ECO:0000256" key="8">
    <source>
        <dbReference type="RuleBase" id="RU361177"/>
    </source>
</evidence>
<keyword evidence="5" id="KW-0521">NADP</keyword>
<evidence type="ECO:0000256" key="7">
    <source>
        <dbReference type="ARBA" id="ARBA00023033"/>
    </source>
</evidence>
<dbReference type="GO" id="GO:0050661">
    <property type="term" value="F:NADP binding"/>
    <property type="evidence" value="ECO:0007669"/>
    <property type="project" value="InterPro"/>
</dbReference>
<dbReference type="PANTHER" id="PTHR43098">
    <property type="entry name" value="L-ORNITHINE N(5)-MONOOXYGENASE-RELATED"/>
    <property type="match status" value="1"/>
</dbReference>
<dbReference type="GO" id="GO:0050660">
    <property type="term" value="F:flavin adenine dinucleotide binding"/>
    <property type="evidence" value="ECO:0007669"/>
    <property type="project" value="InterPro"/>
</dbReference>
<keyword evidence="3 8" id="KW-0285">Flavoprotein</keyword>
<keyword evidence="6 8" id="KW-0560">Oxidoreductase</keyword>
<dbReference type="OrthoDB" id="66881at2759"/>
<dbReference type="EMBL" id="CAJNOR010006360">
    <property type="protein sequence ID" value="CAF1593188.1"/>
    <property type="molecule type" value="Genomic_DNA"/>
</dbReference>
<dbReference type="SUPFAM" id="SSF51905">
    <property type="entry name" value="FAD/NAD(P)-binding domain"/>
    <property type="match status" value="2"/>
</dbReference>
<dbReference type="PANTHER" id="PTHR43098:SF3">
    <property type="entry name" value="L-ORNITHINE N(5)-MONOOXYGENASE-RELATED"/>
    <property type="match status" value="1"/>
</dbReference>
<evidence type="ECO:0000256" key="6">
    <source>
        <dbReference type="ARBA" id="ARBA00023002"/>
    </source>
</evidence>
<name>A0A814UZN5_ADIRI</name>
<keyword evidence="7 8" id="KW-0503">Monooxygenase</keyword>
<dbReference type="Proteomes" id="UP000663828">
    <property type="component" value="Unassembled WGS sequence"/>
</dbReference>